<protein>
    <submittedName>
        <fullName evidence="2">Uncharacterized protein</fullName>
    </submittedName>
</protein>
<reference evidence="2 3" key="1">
    <citation type="journal article" date="2019" name="Commun. Biol.">
        <title>The bagworm genome reveals a unique fibroin gene that provides high tensile strength.</title>
        <authorList>
            <person name="Kono N."/>
            <person name="Nakamura H."/>
            <person name="Ohtoshi R."/>
            <person name="Tomita M."/>
            <person name="Numata K."/>
            <person name="Arakawa K."/>
        </authorList>
    </citation>
    <scope>NUCLEOTIDE SEQUENCE [LARGE SCALE GENOMIC DNA]</scope>
</reference>
<feature type="compositionally biased region" description="Gly residues" evidence="1">
    <location>
        <begin position="153"/>
        <end position="163"/>
    </location>
</feature>
<dbReference type="AlphaFoldDB" id="A0A4C1WXJ2"/>
<feature type="region of interest" description="Disordered" evidence="1">
    <location>
        <begin position="140"/>
        <end position="163"/>
    </location>
</feature>
<organism evidence="2 3">
    <name type="scientific">Eumeta variegata</name>
    <name type="common">Bagworm moth</name>
    <name type="synonym">Eumeta japonica</name>
    <dbReference type="NCBI Taxonomy" id="151549"/>
    <lineage>
        <taxon>Eukaryota</taxon>
        <taxon>Metazoa</taxon>
        <taxon>Ecdysozoa</taxon>
        <taxon>Arthropoda</taxon>
        <taxon>Hexapoda</taxon>
        <taxon>Insecta</taxon>
        <taxon>Pterygota</taxon>
        <taxon>Neoptera</taxon>
        <taxon>Endopterygota</taxon>
        <taxon>Lepidoptera</taxon>
        <taxon>Glossata</taxon>
        <taxon>Ditrysia</taxon>
        <taxon>Tineoidea</taxon>
        <taxon>Psychidae</taxon>
        <taxon>Oiketicinae</taxon>
        <taxon>Eumeta</taxon>
    </lineage>
</organism>
<name>A0A4C1WXJ2_EUMVA</name>
<accession>A0A4C1WXJ2</accession>
<gene>
    <name evidence="2" type="ORF">EVAR_23618_1</name>
</gene>
<evidence type="ECO:0000256" key="1">
    <source>
        <dbReference type="SAM" id="MobiDB-lite"/>
    </source>
</evidence>
<dbReference type="Proteomes" id="UP000299102">
    <property type="component" value="Unassembled WGS sequence"/>
</dbReference>
<comment type="caution">
    <text evidence="2">The sequence shown here is derived from an EMBL/GenBank/DDBJ whole genome shotgun (WGS) entry which is preliminary data.</text>
</comment>
<evidence type="ECO:0000313" key="3">
    <source>
        <dbReference type="Proteomes" id="UP000299102"/>
    </source>
</evidence>
<feature type="compositionally biased region" description="Low complexity" evidence="1">
    <location>
        <begin position="140"/>
        <end position="151"/>
    </location>
</feature>
<evidence type="ECO:0000313" key="2">
    <source>
        <dbReference type="EMBL" id="GBP56178.1"/>
    </source>
</evidence>
<dbReference type="EMBL" id="BGZK01000686">
    <property type="protein sequence ID" value="GBP56178.1"/>
    <property type="molecule type" value="Genomic_DNA"/>
</dbReference>
<proteinExistence type="predicted"/>
<keyword evidence="3" id="KW-1185">Reference proteome</keyword>
<sequence>MEVVKETLSGVLERRSRLAIRCRSAQDEPRPTGVMTAIHLDTILKKDGEEALRRTSYPSPTAPIVASDDNVHVARDRRGVVRRREDLDKTSAEIETVVGTASSVDIKDVGIHFMAHVGGAANVTYAHCDLREDIYKWPEPAARADSPRPSAVGAGGAGARTDG</sequence>